<protein>
    <submittedName>
        <fullName evidence="1">Uncharacterized protein</fullName>
    </submittedName>
</protein>
<dbReference type="AlphaFoldDB" id="A0A7J6WS81"/>
<keyword evidence="2" id="KW-1185">Reference proteome</keyword>
<evidence type="ECO:0000313" key="2">
    <source>
        <dbReference type="Proteomes" id="UP000554482"/>
    </source>
</evidence>
<evidence type="ECO:0000313" key="1">
    <source>
        <dbReference type="EMBL" id="KAF5200234.1"/>
    </source>
</evidence>
<reference evidence="1 2" key="1">
    <citation type="submission" date="2020-06" db="EMBL/GenBank/DDBJ databases">
        <title>Transcriptomic and genomic resources for Thalictrum thalictroides and T. hernandezii: Facilitating candidate gene discovery in an emerging model plant lineage.</title>
        <authorList>
            <person name="Arias T."/>
            <person name="Riano-Pachon D.M."/>
            <person name="Di Stilio V.S."/>
        </authorList>
    </citation>
    <scope>NUCLEOTIDE SEQUENCE [LARGE SCALE GENOMIC DNA]</scope>
    <source>
        <strain evidence="2">cv. WT478/WT964</strain>
        <tissue evidence="1">Leaves</tissue>
    </source>
</reference>
<dbReference type="EMBL" id="JABWDY010010993">
    <property type="protein sequence ID" value="KAF5200234.1"/>
    <property type="molecule type" value="Genomic_DNA"/>
</dbReference>
<sequence length="69" mass="8263">MKETSSQAALTQRKLSSQQVYHKRYDKLALFLSFFLSQSFRMDEEPVDPKKYLEDSFKPKCVKHLLEYQ</sequence>
<feature type="non-terminal residue" evidence="1">
    <location>
        <position position="1"/>
    </location>
</feature>
<proteinExistence type="predicted"/>
<gene>
    <name evidence="1" type="ORF">FRX31_010179</name>
</gene>
<organism evidence="1 2">
    <name type="scientific">Thalictrum thalictroides</name>
    <name type="common">Rue-anemone</name>
    <name type="synonym">Anemone thalictroides</name>
    <dbReference type="NCBI Taxonomy" id="46969"/>
    <lineage>
        <taxon>Eukaryota</taxon>
        <taxon>Viridiplantae</taxon>
        <taxon>Streptophyta</taxon>
        <taxon>Embryophyta</taxon>
        <taxon>Tracheophyta</taxon>
        <taxon>Spermatophyta</taxon>
        <taxon>Magnoliopsida</taxon>
        <taxon>Ranunculales</taxon>
        <taxon>Ranunculaceae</taxon>
        <taxon>Thalictroideae</taxon>
        <taxon>Thalictrum</taxon>
    </lineage>
</organism>
<comment type="caution">
    <text evidence="1">The sequence shown here is derived from an EMBL/GenBank/DDBJ whole genome shotgun (WGS) entry which is preliminary data.</text>
</comment>
<accession>A0A7J6WS81</accession>
<dbReference type="Proteomes" id="UP000554482">
    <property type="component" value="Unassembled WGS sequence"/>
</dbReference>
<name>A0A7J6WS81_THATH</name>